<gene>
    <name evidence="1" type="ORF">LOY88_006023</name>
</gene>
<proteinExistence type="predicted"/>
<reference evidence="1" key="1">
    <citation type="journal article" date="2022" name="bioRxiv">
        <title>Population genetic analysis of Ophidiomyces ophidiicola, the causative agent of snake fungal disease, indicates recent introductions to the USA.</title>
        <authorList>
            <person name="Ladner J.T."/>
            <person name="Palmer J.M."/>
            <person name="Ettinger C.L."/>
            <person name="Stajich J.E."/>
            <person name="Farrell T.M."/>
            <person name="Glorioso B.M."/>
            <person name="Lawson B."/>
            <person name="Price S.J."/>
            <person name="Stengle A.G."/>
            <person name="Grear D.A."/>
            <person name="Lorch J.M."/>
        </authorList>
    </citation>
    <scope>NUCLEOTIDE SEQUENCE</scope>
    <source>
        <strain evidence="1">NWHC 24266-5</strain>
    </source>
</reference>
<dbReference type="EMBL" id="JALBCA010000124">
    <property type="protein sequence ID" value="KAI2382430.1"/>
    <property type="molecule type" value="Genomic_DNA"/>
</dbReference>
<organism evidence="1">
    <name type="scientific">Ophidiomyces ophidiicola</name>
    <dbReference type="NCBI Taxonomy" id="1387563"/>
    <lineage>
        <taxon>Eukaryota</taxon>
        <taxon>Fungi</taxon>
        <taxon>Dikarya</taxon>
        <taxon>Ascomycota</taxon>
        <taxon>Pezizomycotina</taxon>
        <taxon>Eurotiomycetes</taxon>
        <taxon>Eurotiomycetidae</taxon>
        <taxon>Onygenales</taxon>
        <taxon>Onygenaceae</taxon>
        <taxon>Ophidiomyces</taxon>
    </lineage>
</organism>
<accession>A0ACB8UP34</accession>
<name>A0ACB8UP34_9EURO</name>
<sequence length="644" mass="71334">MEDVTATGVRRKDTTKGPPLRILCLDGGGVRGYSTLIMLQELMYRTYVEAEGKAPRRHQIPKPCDHFDLIAGYGTGGLIALMLGRLRLDIETCKNLYPRLTKYVFETDKTIAGIPYRSTLFKASRLEDAIRQCVREHTVSEYEGNDGSPSYSSGGDYNYMGPPLTSPSTTSLAFSGGGRRLSRSNSNLSRTTSTTSVNRASLQASPPGPRRWGNPNAQLYDNRENRTKTAVTAYFRGTPKNVPPMLLRSYDSRKEPAPDFNCTVWQAGRATCAMLHHFKPIQIGQQMFLDEGGGKFNPSPQILDEATVNEWPGREVGVFISIGTGKRPSSARNIKHEWWEDVFADSLGQFAEARRNLIAKIEGCETTHKYMLKEHLAKRNVPRENYYRLNVEVGVGEYGMNEWTRLAEISTNTRLYLARSEVQRMTQDSAMKMAKIHRIHRRMQAHEAAIADAEAREANLMTRPPPPPPGSNQRPPVPTSAPPPVPQSATGHRPSSSQQFKPLPSQPIFELPAIEISADKFSSDFRPPSQHSSIGIPPTGRHSAKASSQCLPYNPSPRVSSELSAQESRPPLPPKTPLPASNYLVDDTSTVITENLVLPMPSPTQNGSRPAVASSNKWKLPYPDDVPPPPVNKSRKPTSNNARV</sequence>
<comment type="caution">
    <text evidence="1">The sequence shown here is derived from an EMBL/GenBank/DDBJ whole genome shotgun (WGS) entry which is preliminary data.</text>
</comment>
<protein>
    <submittedName>
        <fullName evidence="1">Uncharacterized protein</fullName>
    </submittedName>
</protein>
<evidence type="ECO:0000313" key="1">
    <source>
        <dbReference type="EMBL" id="KAI2382430.1"/>
    </source>
</evidence>